<dbReference type="Proteomes" id="UP000235828">
    <property type="component" value="Chromosome B"/>
</dbReference>
<evidence type="ECO:0000313" key="1">
    <source>
        <dbReference type="EMBL" id="SON51940.1"/>
    </source>
</evidence>
<dbReference type="EMBL" id="LT960612">
    <property type="protein sequence ID" value="SON51940.1"/>
    <property type="molecule type" value="Genomic_DNA"/>
</dbReference>
<protein>
    <submittedName>
        <fullName evidence="1">Uncharacterized protein</fullName>
    </submittedName>
</protein>
<dbReference type="KEGG" id="vta:B0329"/>
<reference evidence="1 2" key="1">
    <citation type="submission" date="2017-10" db="EMBL/GenBank/DDBJ databases">
        <authorList>
            <person name="Banno H."/>
            <person name="Chua N.-H."/>
        </authorList>
    </citation>
    <scope>NUCLEOTIDE SEQUENCE [LARGE SCALE GENOMIC DNA]</scope>
    <source>
        <strain evidence="1">Vibrio tapetis CECT4600</strain>
    </source>
</reference>
<keyword evidence="2" id="KW-1185">Reference proteome</keyword>
<proteinExistence type="predicted"/>
<accession>A0A2N8ZJ57</accession>
<sequence length="42" mass="4662">MAFFVSKAKISLASRSYDKTIGNLFIDLENLADNSVIPQGMR</sequence>
<dbReference type="AlphaFoldDB" id="A0A2N8ZJ57"/>
<organism evidence="1 2">
    <name type="scientific">Vibrio tapetis subsp. tapetis</name>
    <dbReference type="NCBI Taxonomy" id="1671868"/>
    <lineage>
        <taxon>Bacteria</taxon>
        <taxon>Pseudomonadati</taxon>
        <taxon>Pseudomonadota</taxon>
        <taxon>Gammaproteobacteria</taxon>
        <taxon>Vibrionales</taxon>
        <taxon>Vibrionaceae</taxon>
        <taxon>Vibrio</taxon>
    </lineage>
</organism>
<gene>
    <name evidence="1" type="ORF">VTAP4600_B0329</name>
</gene>
<evidence type="ECO:0000313" key="2">
    <source>
        <dbReference type="Proteomes" id="UP000235828"/>
    </source>
</evidence>
<name>A0A2N8ZJ57_9VIBR</name>